<dbReference type="GO" id="GO:0005737">
    <property type="term" value="C:cytoplasm"/>
    <property type="evidence" value="ECO:0007669"/>
    <property type="project" value="TreeGrafter"/>
</dbReference>
<keyword evidence="2" id="KW-1185">Reference proteome</keyword>
<gene>
    <name evidence="1" type="ORF">M422DRAFT_53712</name>
</gene>
<accession>A0A0C9TL34</accession>
<dbReference type="Proteomes" id="UP000054279">
    <property type="component" value="Unassembled WGS sequence"/>
</dbReference>
<dbReference type="PANTHER" id="PTHR12835">
    <property type="entry name" value="BIOTIN PROTEIN LIGASE"/>
    <property type="match status" value="1"/>
</dbReference>
<dbReference type="HOGENOM" id="CLU_1817032_0_0_1"/>
<dbReference type="OrthoDB" id="3234334at2759"/>
<dbReference type="PANTHER" id="PTHR12835:SF5">
    <property type="entry name" value="BIOTIN--PROTEIN LIGASE"/>
    <property type="match status" value="1"/>
</dbReference>
<organism evidence="1 2">
    <name type="scientific">Sphaerobolus stellatus (strain SS14)</name>
    <dbReference type="NCBI Taxonomy" id="990650"/>
    <lineage>
        <taxon>Eukaryota</taxon>
        <taxon>Fungi</taxon>
        <taxon>Dikarya</taxon>
        <taxon>Basidiomycota</taxon>
        <taxon>Agaricomycotina</taxon>
        <taxon>Agaricomycetes</taxon>
        <taxon>Phallomycetidae</taxon>
        <taxon>Geastrales</taxon>
        <taxon>Sphaerobolaceae</taxon>
        <taxon>Sphaerobolus</taxon>
    </lineage>
</organism>
<evidence type="ECO:0000313" key="1">
    <source>
        <dbReference type="EMBL" id="KIJ30523.1"/>
    </source>
</evidence>
<proteinExistence type="predicted"/>
<name>A0A0C9TL34_SPHS4</name>
<sequence length="142" mass="16015">MYWVIRILYFGAEDFAGCGLNVLNPLPTASLSQLTAEKLSMEKIVATIMTIFEKMWKTFVEYKGSFEPFMDLYLERWLHSDQLVTLTTVAPPLAVRVMGITSDYGLLRTVPEGRPAVPGEFIDLQPDGNSFDMMAGLIKRKT</sequence>
<dbReference type="AlphaFoldDB" id="A0A0C9TL34"/>
<reference evidence="1 2" key="1">
    <citation type="submission" date="2014-06" db="EMBL/GenBank/DDBJ databases">
        <title>Evolutionary Origins and Diversification of the Mycorrhizal Mutualists.</title>
        <authorList>
            <consortium name="DOE Joint Genome Institute"/>
            <consortium name="Mycorrhizal Genomics Consortium"/>
            <person name="Kohler A."/>
            <person name="Kuo A."/>
            <person name="Nagy L.G."/>
            <person name="Floudas D."/>
            <person name="Copeland A."/>
            <person name="Barry K.W."/>
            <person name="Cichocki N."/>
            <person name="Veneault-Fourrey C."/>
            <person name="LaButti K."/>
            <person name="Lindquist E.A."/>
            <person name="Lipzen A."/>
            <person name="Lundell T."/>
            <person name="Morin E."/>
            <person name="Murat C."/>
            <person name="Riley R."/>
            <person name="Ohm R."/>
            <person name="Sun H."/>
            <person name="Tunlid A."/>
            <person name="Henrissat B."/>
            <person name="Grigoriev I.V."/>
            <person name="Hibbett D.S."/>
            <person name="Martin F."/>
        </authorList>
    </citation>
    <scope>NUCLEOTIDE SEQUENCE [LARGE SCALE GENOMIC DNA]</scope>
    <source>
        <strain evidence="1 2">SS14</strain>
    </source>
</reference>
<dbReference type="GO" id="GO:0004077">
    <property type="term" value="F:biotin--[biotin carboxyl-carrier protein] ligase activity"/>
    <property type="evidence" value="ECO:0007669"/>
    <property type="project" value="TreeGrafter"/>
</dbReference>
<protein>
    <submittedName>
        <fullName evidence="1">Uncharacterized protein</fullName>
    </submittedName>
</protein>
<evidence type="ECO:0000313" key="2">
    <source>
        <dbReference type="Proteomes" id="UP000054279"/>
    </source>
</evidence>
<dbReference type="EMBL" id="KN837260">
    <property type="protein sequence ID" value="KIJ30523.1"/>
    <property type="molecule type" value="Genomic_DNA"/>
</dbReference>